<gene>
    <name evidence="1" type="ORF">JCGZ_15579</name>
</gene>
<keyword evidence="2" id="KW-1185">Reference proteome</keyword>
<dbReference type="AlphaFoldDB" id="A0A067KYD4"/>
<name>A0A067KYD4_JATCU</name>
<reference evidence="1 2" key="1">
    <citation type="journal article" date="2014" name="PLoS ONE">
        <title>Global Analysis of Gene Expression Profiles in Physic Nut (Jatropha curcas L.) Seedlings Exposed to Salt Stress.</title>
        <authorList>
            <person name="Zhang L."/>
            <person name="Zhang C."/>
            <person name="Wu P."/>
            <person name="Chen Y."/>
            <person name="Li M."/>
            <person name="Jiang H."/>
            <person name="Wu G."/>
        </authorList>
    </citation>
    <scope>NUCLEOTIDE SEQUENCE [LARGE SCALE GENOMIC DNA]</scope>
    <source>
        <strain evidence="2">cv. GZQX0401</strain>
        <tissue evidence="1">Young leaves</tissue>
    </source>
</reference>
<evidence type="ECO:0000313" key="1">
    <source>
        <dbReference type="EMBL" id="KDP41172.1"/>
    </source>
</evidence>
<proteinExistence type="predicted"/>
<evidence type="ECO:0000313" key="2">
    <source>
        <dbReference type="Proteomes" id="UP000027138"/>
    </source>
</evidence>
<sequence>MGGGGGVVVVDLVVGAVTRVDWGVTANYNCLSNSLHEVEEDDGMTEEEANAVTAYAFCHAKKLRICRLSSQYLECDTVCRREKKVYYPRWLYGGDIR</sequence>
<protein>
    <submittedName>
        <fullName evidence="1">Uncharacterized protein</fullName>
    </submittedName>
</protein>
<dbReference type="Proteomes" id="UP000027138">
    <property type="component" value="Unassembled WGS sequence"/>
</dbReference>
<accession>A0A067KYD4</accession>
<dbReference type="EMBL" id="KK914318">
    <property type="protein sequence ID" value="KDP41172.1"/>
    <property type="molecule type" value="Genomic_DNA"/>
</dbReference>
<organism evidence="1 2">
    <name type="scientific">Jatropha curcas</name>
    <name type="common">Barbados nut</name>
    <dbReference type="NCBI Taxonomy" id="180498"/>
    <lineage>
        <taxon>Eukaryota</taxon>
        <taxon>Viridiplantae</taxon>
        <taxon>Streptophyta</taxon>
        <taxon>Embryophyta</taxon>
        <taxon>Tracheophyta</taxon>
        <taxon>Spermatophyta</taxon>
        <taxon>Magnoliopsida</taxon>
        <taxon>eudicotyledons</taxon>
        <taxon>Gunneridae</taxon>
        <taxon>Pentapetalae</taxon>
        <taxon>rosids</taxon>
        <taxon>fabids</taxon>
        <taxon>Malpighiales</taxon>
        <taxon>Euphorbiaceae</taxon>
        <taxon>Crotonoideae</taxon>
        <taxon>Jatropheae</taxon>
        <taxon>Jatropha</taxon>
    </lineage>
</organism>